<protein>
    <submittedName>
        <fullName evidence="6">J domain-containing protein</fullName>
    </submittedName>
</protein>
<keyword evidence="2" id="KW-0732">Signal</keyword>
<dbReference type="SMART" id="SM00271">
    <property type="entry name" value="DnaJ"/>
    <property type="match status" value="1"/>
</dbReference>
<accession>A0A398DHW9</accession>
<dbReference type="InterPro" id="IPR051727">
    <property type="entry name" value="DnaJ_C3_Co-chaperones"/>
</dbReference>
<dbReference type="Gene3D" id="1.10.287.110">
    <property type="entry name" value="DnaJ domain"/>
    <property type="match status" value="1"/>
</dbReference>
<feature type="compositionally biased region" description="Basic and acidic residues" evidence="4">
    <location>
        <begin position="206"/>
        <end position="216"/>
    </location>
</feature>
<gene>
    <name evidence="6" type="ORF">SMC3_08345</name>
</gene>
<dbReference type="PANTHER" id="PTHR44140">
    <property type="entry name" value="LD25575P"/>
    <property type="match status" value="1"/>
</dbReference>
<comment type="caution">
    <text evidence="6">The sequence shown here is derived from an EMBL/GenBank/DDBJ whole genome shotgun (WGS) entry which is preliminary data.</text>
</comment>
<dbReference type="PANTHER" id="PTHR44140:SF2">
    <property type="entry name" value="LD25575P"/>
    <property type="match status" value="1"/>
</dbReference>
<evidence type="ECO:0000259" key="5">
    <source>
        <dbReference type="PROSITE" id="PS50076"/>
    </source>
</evidence>
<name>A0A398DHW9_9BACT</name>
<evidence type="ECO:0000256" key="4">
    <source>
        <dbReference type="SAM" id="MobiDB-lite"/>
    </source>
</evidence>
<dbReference type="EMBL" id="QXIW01000033">
    <property type="protein sequence ID" value="RIE11788.1"/>
    <property type="molecule type" value="Genomic_DNA"/>
</dbReference>
<dbReference type="InterPro" id="IPR036869">
    <property type="entry name" value="J_dom_sf"/>
</dbReference>
<evidence type="ECO:0000256" key="1">
    <source>
        <dbReference type="ARBA" id="ARBA00004240"/>
    </source>
</evidence>
<dbReference type="InterPro" id="IPR001623">
    <property type="entry name" value="DnaJ_domain"/>
</dbReference>
<dbReference type="CDD" id="cd06257">
    <property type="entry name" value="DnaJ"/>
    <property type="match status" value="1"/>
</dbReference>
<dbReference type="PROSITE" id="PS50076">
    <property type="entry name" value="DNAJ_2"/>
    <property type="match status" value="1"/>
</dbReference>
<comment type="subcellular location">
    <subcellularLocation>
        <location evidence="1">Endoplasmic reticulum</location>
    </subcellularLocation>
</comment>
<sequence>MTDYAKLKLDFEKLSGAISTLKRLQSQLDTMDTTPFPEDARNLRALFHSPDKASEAQALMRRLEEKVAARERAERNQQEERRRSAEREKQEEEERSRAERERQRKLKTIHIANAMRKTETVLNYVLNFASDPEMVGAARNGLLALQQMAGALLQPDADLDAADAQADQLFDLASQLAEAQRRGNAGARGSAGGSDEGRRSAGSSANHEEQRGESGDSKSYYLVLGVKPNAAAEEIKKAYRAKVQQYHPDLFAHEDHEWVRQEAAEMTEKINEAWDILGNPARRRDYDRS</sequence>
<keyword evidence="3" id="KW-0256">Endoplasmic reticulum</keyword>
<organism evidence="6 7">
    <name type="scientific">Candidatus Cryosericum hinesii</name>
    <dbReference type="NCBI Taxonomy" id="2290915"/>
    <lineage>
        <taxon>Bacteria</taxon>
        <taxon>Pseudomonadati</taxon>
        <taxon>Caldisericota/Cryosericota group</taxon>
        <taxon>Candidatus Cryosericota</taxon>
        <taxon>Candidatus Cryosericia</taxon>
        <taxon>Candidatus Cryosericales</taxon>
        <taxon>Candidatus Cryosericaceae</taxon>
        <taxon>Candidatus Cryosericum</taxon>
    </lineage>
</organism>
<dbReference type="GO" id="GO:0051787">
    <property type="term" value="F:misfolded protein binding"/>
    <property type="evidence" value="ECO:0007669"/>
    <property type="project" value="TreeGrafter"/>
</dbReference>
<feature type="domain" description="J" evidence="5">
    <location>
        <begin position="219"/>
        <end position="289"/>
    </location>
</feature>
<dbReference type="Proteomes" id="UP000266042">
    <property type="component" value="Unassembled WGS sequence"/>
</dbReference>
<dbReference type="RefSeq" id="WP_119090051.1">
    <property type="nucleotide sequence ID" value="NZ_QXIW01000033.1"/>
</dbReference>
<evidence type="ECO:0000313" key="7">
    <source>
        <dbReference type="Proteomes" id="UP000266042"/>
    </source>
</evidence>
<feature type="compositionally biased region" description="Basic and acidic residues" evidence="4">
    <location>
        <begin position="70"/>
        <end position="102"/>
    </location>
</feature>
<reference evidence="6 7" key="1">
    <citation type="submission" date="2018-09" db="EMBL/GenBank/DDBJ databases">
        <title>Discovery and Ecogenomic Context for Candidatus Cryosericales, a Global Caldiserica Order Active in Thawing Permafrost.</title>
        <authorList>
            <person name="Martinez M.A."/>
            <person name="Woodcroft B.J."/>
            <person name="Ignacio Espinoza J.C."/>
            <person name="Zayed A."/>
            <person name="Singleton C.M."/>
            <person name="Boyd J."/>
            <person name="Li Y.-F."/>
            <person name="Purvine S."/>
            <person name="Maughan H."/>
            <person name="Hodgkins S.B."/>
            <person name="Anderson D."/>
            <person name="Sederholm M."/>
            <person name="Temperton B."/>
            <person name="Saleska S.R."/>
            <person name="Tyson G.W."/>
            <person name="Rich V.I."/>
        </authorList>
    </citation>
    <scope>NUCLEOTIDE SEQUENCE [LARGE SCALE GENOMIC DNA]</scope>
    <source>
        <strain evidence="6 7">SMC3</strain>
    </source>
</reference>
<dbReference type="SUPFAM" id="SSF46565">
    <property type="entry name" value="Chaperone J-domain"/>
    <property type="match status" value="1"/>
</dbReference>
<dbReference type="GO" id="GO:0034975">
    <property type="term" value="P:protein folding in endoplasmic reticulum"/>
    <property type="evidence" value="ECO:0007669"/>
    <property type="project" value="TreeGrafter"/>
</dbReference>
<dbReference type="AlphaFoldDB" id="A0A398DHW9"/>
<dbReference type="PRINTS" id="PR00625">
    <property type="entry name" value="JDOMAIN"/>
</dbReference>
<feature type="region of interest" description="Disordered" evidence="4">
    <location>
        <begin position="70"/>
        <end position="103"/>
    </location>
</feature>
<proteinExistence type="predicted"/>
<evidence type="ECO:0000313" key="6">
    <source>
        <dbReference type="EMBL" id="RIE11788.1"/>
    </source>
</evidence>
<evidence type="ECO:0000256" key="2">
    <source>
        <dbReference type="ARBA" id="ARBA00022729"/>
    </source>
</evidence>
<evidence type="ECO:0000256" key="3">
    <source>
        <dbReference type="ARBA" id="ARBA00022824"/>
    </source>
</evidence>
<feature type="region of interest" description="Disordered" evidence="4">
    <location>
        <begin position="180"/>
        <end position="216"/>
    </location>
</feature>
<dbReference type="GO" id="GO:0051087">
    <property type="term" value="F:protein-folding chaperone binding"/>
    <property type="evidence" value="ECO:0007669"/>
    <property type="project" value="TreeGrafter"/>
</dbReference>
<dbReference type="Pfam" id="PF00226">
    <property type="entry name" value="DnaJ"/>
    <property type="match status" value="1"/>
</dbReference>